<gene>
    <name evidence="2" type="ordered locus">Snov_0494</name>
</gene>
<evidence type="ECO:0000313" key="2">
    <source>
        <dbReference type="EMBL" id="ADH87827.1"/>
    </source>
</evidence>
<accession>D7A407</accession>
<dbReference type="PROSITE" id="PS51257">
    <property type="entry name" value="PROKAR_LIPOPROTEIN"/>
    <property type="match status" value="1"/>
</dbReference>
<evidence type="ECO:0000256" key="1">
    <source>
        <dbReference type="SAM" id="Phobius"/>
    </source>
</evidence>
<protein>
    <submittedName>
        <fullName evidence="2">Uncharacterized protein</fullName>
    </submittedName>
</protein>
<keyword evidence="1" id="KW-0472">Membrane</keyword>
<dbReference type="KEGG" id="sno:Snov_0494"/>
<dbReference type="HOGENOM" id="CLU_1585461_0_0_5"/>
<name>D7A407_ANCN5</name>
<dbReference type="AlphaFoldDB" id="D7A407"/>
<dbReference type="eggNOG" id="ENOG50331JH">
    <property type="taxonomic scope" value="Bacteria"/>
</dbReference>
<keyword evidence="3" id="KW-1185">Reference proteome</keyword>
<keyword evidence="1" id="KW-1133">Transmembrane helix</keyword>
<evidence type="ECO:0000313" key="3">
    <source>
        <dbReference type="Proteomes" id="UP000006633"/>
    </source>
</evidence>
<keyword evidence="1" id="KW-0812">Transmembrane</keyword>
<dbReference type="Proteomes" id="UP000006633">
    <property type="component" value="Chromosome"/>
</dbReference>
<dbReference type="EMBL" id="CP002026">
    <property type="protein sequence ID" value="ADH87827.1"/>
    <property type="molecule type" value="Genomic_DNA"/>
</dbReference>
<sequence length="168" mass="18003">MTTARVKVPPALPLASSLWRVMAFIIVFAVTAGCALRLAPQYDPSIVRGIESANEQAMVLFATVAPGVKASTFPTRAPAYAQVIGQLDALRLLAESRPAPPPSSFGPSAGQVVDPPTPSILTNVSALIAQMRDRDARHGLTAAQVPGFRQSYETWMEQAITYETALRR</sequence>
<organism evidence="2 3">
    <name type="scientific">Ancylobacter novellus (strain ATCC 8093 / DSM 506 / JCM 20403 / CCM 1077 / IAM 12100 / NBRC 12443 / NCIMB 10456)</name>
    <name type="common">Starkeya novella</name>
    <dbReference type="NCBI Taxonomy" id="639283"/>
    <lineage>
        <taxon>Bacteria</taxon>
        <taxon>Pseudomonadati</taxon>
        <taxon>Pseudomonadota</taxon>
        <taxon>Alphaproteobacteria</taxon>
        <taxon>Hyphomicrobiales</taxon>
        <taxon>Xanthobacteraceae</taxon>
        <taxon>Ancylobacter</taxon>
    </lineage>
</organism>
<reference evidence="2 3" key="1">
    <citation type="journal article" date="2012" name="Stand. Genomic Sci.">
        <title>Complete genome sequence of the facultatively chemolithoautotrophic and methylotrophic alpha Proteobacterium Starkeya novella type strain (ATCC 8093(T)).</title>
        <authorList>
            <person name="Kappler U."/>
            <person name="Davenport K."/>
            <person name="Beatson S."/>
            <person name="Lucas S."/>
            <person name="Lapidus A."/>
            <person name="Copeland A."/>
            <person name="Berry K.W."/>
            <person name="Glavina Del Rio T."/>
            <person name="Hammon N."/>
            <person name="Dalin E."/>
            <person name="Tice H."/>
            <person name="Pitluck S."/>
            <person name="Richardson P."/>
            <person name="Bruce D."/>
            <person name="Goodwin L.A."/>
            <person name="Han C."/>
            <person name="Tapia R."/>
            <person name="Detter J.C."/>
            <person name="Chang Y.J."/>
            <person name="Jeffries C.D."/>
            <person name="Land M."/>
            <person name="Hauser L."/>
            <person name="Kyrpides N.C."/>
            <person name="Goker M."/>
            <person name="Ivanova N."/>
            <person name="Klenk H.P."/>
            <person name="Woyke T."/>
        </authorList>
    </citation>
    <scope>NUCLEOTIDE SEQUENCE [LARGE SCALE GENOMIC DNA]</scope>
    <source>
        <strain evidence="3">ATCC 8093 / DSM 506 / JCM 20403 / CCM 1077 / IAM 12100 / NBRC 12443 / NCIMB 10456</strain>
    </source>
</reference>
<dbReference type="RefSeq" id="WP_013165332.1">
    <property type="nucleotide sequence ID" value="NC_014217.1"/>
</dbReference>
<proteinExistence type="predicted"/>
<dbReference type="OrthoDB" id="7566271at2"/>
<feature type="transmembrane region" description="Helical" evidence="1">
    <location>
        <begin position="18"/>
        <end position="39"/>
    </location>
</feature>